<feature type="transmembrane region" description="Helical" evidence="4">
    <location>
        <begin position="252"/>
        <end position="270"/>
    </location>
</feature>
<feature type="transmembrane region" description="Helical" evidence="4">
    <location>
        <begin position="367"/>
        <end position="392"/>
    </location>
</feature>
<protein>
    <submittedName>
        <fullName evidence="6">MFS transporter</fullName>
    </submittedName>
</protein>
<dbReference type="InterPro" id="IPR011701">
    <property type="entry name" value="MFS"/>
</dbReference>
<keyword evidence="2 4" id="KW-1133">Transmembrane helix</keyword>
<dbReference type="CDD" id="cd17324">
    <property type="entry name" value="MFS_NepI_like"/>
    <property type="match status" value="1"/>
</dbReference>
<evidence type="ECO:0000259" key="5">
    <source>
        <dbReference type="PROSITE" id="PS50850"/>
    </source>
</evidence>
<evidence type="ECO:0000256" key="4">
    <source>
        <dbReference type="SAM" id="Phobius"/>
    </source>
</evidence>
<evidence type="ECO:0000256" key="1">
    <source>
        <dbReference type="ARBA" id="ARBA00022692"/>
    </source>
</evidence>
<dbReference type="Gene3D" id="1.20.1250.20">
    <property type="entry name" value="MFS general substrate transporter like domains"/>
    <property type="match status" value="1"/>
</dbReference>
<dbReference type="GO" id="GO:0022857">
    <property type="term" value="F:transmembrane transporter activity"/>
    <property type="evidence" value="ECO:0007669"/>
    <property type="project" value="InterPro"/>
</dbReference>
<feature type="transmembrane region" description="Helical" evidence="4">
    <location>
        <begin position="165"/>
        <end position="183"/>
    </location>
</feature>
<evidence type="ECO:0000313" key="7">
    <source>
        <dbReference type="Proteomes" id="UP000471190"/>
    </source>
</evidence>
<geneLocation type="plasmid" evidence="6">
    <name>pA12a</name>
</geneLocation>
<dbReference type="InterPro" id="IPR020846">
    <property type="entry name" value="MFS_dom"/>
</dbReference>
<dbReference type="PROSITE" id="PS50850">
    <property type="entry name" value="MFS"/>
    <property type="match status" value="1"/>
</dbReference>
<dbReference type="RefSeq" id="WP_135488262.1">
    <property type="nucleotide sequence ID" value="NZ_JAADZA010000008.1"/>
</dbReference>
<dbReference type="PANTHER" id="PTHR42910">
    <property type="entry name" value="TRANSPORTER SCO4007-RELATED"/>
    <property type="match status" value="1"/>
</dbReference>
<keyword evidence="1 4" id="KW-0812">Transmembrane</keyword>
<feature type="transmembrane region" description="Helical" evidence="4">
    <location>
        <begin position="83"/>
        <end position="103"/>
    </location>
</feature>
<dbReference type="EMBL" id="JAADZA010000008">
    <property type="protein sequence ID" value="NEV11358.1"/>
    <property type="molecule type" value="Genomic_DNA"/>
</dbReference>
<name>A0A6P1C2T4_RHITR</name>
<feature type="transmembrane region" description="Helical" evidence="4">
    <location>
        <begin position="138"/>
        <end position="159"/>
    </location>
</feature>
<feature type="transmembrane region" description="Helical" evidence="4">
    <location>
        <begin position="341"/>
        <end position="361"/>
    </location>
</feature>
<dbReference type="Pfam" id="PF07690">
    <property type="entry name" value="MFS_1"/>
    <property type="match status" value="1"/>
</dbReference>
<dbReference type="InterPro" id="IPR036259">
    <property type="entry name" value="MFS_trans_sf"/>
</dbReference>
<organism evidence="6 7">
    <name type="scientific">Rhizobium tropici</name>
    <dbReference type="NCBI Taxonomy" id="398"/>
    <lineage>
        <taxon>Bacteria</taxon>
        <taxon>Pseudomonadati</taxon>
        <taxon>Pseudomonadota</taxon>
        <taxon>Alphaproteobacteria</taxon>
        <taxon>Hyphomicrobiales</taxon>
        <taxon>Rhizobiaceae</taxon>
        <taxon>Rhizobium/Agrobacterium group</taxon>
        <taxon>Rhizobium</taxon>
    </lineage>
</organism>
<evidence type="ECO:0000313" key="6">
    <source>
        <dbReference type="EMBL" id="NEV11358.1"/>
    </source>
</evidence>
<sequence>MTSASSSPDVTSRQVLLFSLAAAVMVANIYYSQPLLAVIGQAFGVSPTHAGYLVTLTQLGDGLGVLLIVPLGDGVDRRKLTSIMLAGCVIALAAATLSPSFLIFAVVQLLIGTTASATMVVIPYVASHSSGAQRGRRVGQVITGLLLGILLARTVSGFVSDLIGWRWMYALAAFAVASLWVMLRRTMVANPQVGTLVYSNLMRSLMVLFRAEPELRRRSIYAMLGMGSFSTLWTGLTLLLTSAPYHYSPSTIGLFGVIGAAGALSAGIAGRLGDRGLANTTTCILAVALITSWGLVAAGGTSLPLLITGILVLDVAVMGLQVTHQSILYRLAPDSQSRITSIFVTAGFIGMSMGSALGSFAFAHAGWMGLCIVGTIMPIILLTHWVVTGILAPGFRPAFNRSDQLE</sequence>
<keyword evidence="6" id="KW-0614">Plasmid</keyword>
<feature type="transmembrane region" description="Helical" evidence="4">
    <location>
        <begin position="220"/>
        <end position="240"/>
    </location>
</feature>
<evidence type="ECO:0000256" key="2">
    <source>
        <dbReference type="ARBA" id="ARBA00022989"/>
    </source>
</evidence>
<dbReference type="AlphaFoldDB" id="A0A6P1C2T4"/>
<keyword evidence="3 4" id="KW-0472">Membrane</keyword>
<comment type="caution">
    <text evidence="6">The sequence shown here is derived from an EMBL/GenBank/DDBJ whole genome shotgun (WGS) entry which is preliminary data.</text>
</comment>
<dbReference type="Proteomes" id="UP000471190">
    <property type="component" value="Unassembled WGS sequence"/>
</dbReference>
<feature type="transmembrane region" description="Helical" evidence="4">
    <location>
        <begin position="12"/>
        <end position="31"/>
    </location>
</feature>
<dbReference type="PANTHER" id="PTHR42910:SF1">
    <property type="entry name" value="MAJOR FACILITATOR SUPERFAMILY (MFS) PROFILE DOMAIN-CONTAINING PROTEIN"/>
    <property type="match status" value="1"/>
</dbReference>
<accession>A0A6P1C2T4</accession>
<evidence type="ECO:0000256" key="3">
    <source>
        <dbReference type="ARBA" id="ARBA00023136"/>
    </source>
</evidence>
<feature type="transmembrane region" description="Helical" evidence="4">
    <location>
        <begin position="277"/>
        <end position="296"/>
    </location>
</feature>
<feature type="transmembrane region" description="Helical" evidence="4">
    <location>
        <begin position="109"/>
        <end position="126"/>
    </location>
</feature>
<reference evidence="6 7" key="1">
    <citation type="submission" date="2020-02" db="EMBL/GenBank/DDBJ databases">
        <title>Draft genome sequence of Rhizobium tropici.</title>
        <authorList>
            <person name="Khayi S."/>
            <person name="Jemo M."/>
        </authorList>
    </citation>
    <scope>NUCLEOTIDE SEQUENCE [LARGE SCALE GENOMIC DNA]</scope>
    <source>
        <strain evidence="6 7">A12</strain>
        <plasmid evidence="6">pA12a</plasmid>
    </source>
</reference>
<feature type="transmembrane region" description="Helical" evidence="4">
    <location>
        <begin position="51"/>
        <end position="71"/>
    </location>
</feature>
<gene>
    <name evidence="6" type="ORF">GXW80_10160</name>
</gene>
<feature type="domain" description="Major facilitator superfamily (MFS) profile" evidence="5">
    <location>
        <begin position="14"/>
        <end position="396"/>
    </location>
</feature>
<dbReference type="SUPFAM" id="SSF103473">
    <property type="entry name" value="MFS general substrate transporter"/>
    <property type="match status" value="1"/>
</dbReference>
<proteinExistence type="predicted"/>